<protein>
    <recommendedName>
        <fullName evidence="5">polynucleotide adenylyltransferase</fullName>
        <ecNumber evidence="5">2.7.7.19</ecNumber>
    </recommendedName>
</protein>
<feature type="compositionally biased region" description="Polar residues" evidence="13">
    <location>
        <begin position="7"/>
        <end position="22"/>
    </location>
</feature>
<feature type="domain" description="Poly(A) polymerase RNA-binding" evidence="14">
    <location>
        <begin position="881"/>
        <end position="938"/>
    </location>
</feature>
<evidence type="ECO:0000259" key="16">
    <source>
        <dbReference type="Pfam" id="PF20750"/>
    </source>
</evidence>
<comment type="cofactor">
    <cofactor evidence="1">
        <name>Mn(2+)</name>
        <dbReference type="ChEBI" id="CHEBI:29035"/>
    </cofactor>
</comment>
<dbReference type="SUPFAM" id="SSF81301">
    <property type="entry name" value="Nucleotidyltransferase"/>
    <property type="match status" value="1"/>
</dbReference>
<feature type="region of interest" description="Disordered" evidence="13">
    <location>
        <begin position="338"/>
        <end position="370"/>
    </location>
</feature>
<dbReference type="Gene3D" id="3.30.70.590">
    <property type="entry name" value="Poly(A) polymerase predicted RNA binding domain"/>
    <property type="match status" value="1"/>
</dbReference>
<reference evidence="18" key="1">
    <citation type="journal article" date="2010" name="Genome Biol.">
        <title>Genome sequence of the necrotrophic plant pathogen Pythium ultimum reveals original pathogenicity mechanisms and effector repertoire.</title>
        <authorList>
            <person name="Levesque C.A."/>
            <person name="Brouwer H."/>
            <person name="Cano L."/>
            <person name="Hamilton J.P."/>
            <person name="Holt C."/>
            <person name="Huitema E."/>
            <person name="Raffaele S."/>
            <person name="Robideau G.P."/>
            <person name="Thines M."/>
            <person name="Win J."/>
            <person name="Zerillo M.M."/>
            <person name="Beakes G.W."/>
            <person name="Boore J.L."/>
            <person name="Busam D."/>
            <person name="Dumas B."/>
            <person name="Ferriera S."/>
            <person name="Fuerstenberg S.I."/>
            <person name="Gachon C.M."/>
            <person name="Gaulin E."/>
            <person name="Govers F."/>
            <person name="Grenville-Briggs L."/>
            <person name="Horner N."/>
            <person name="Hostetler J."/>
            <person name="Jiang R.H."/>
            <person name="Johnson J."/>
            <person name="Krajaejun T."/>
            <person name="Lin H."/>
            <person name="Meijer H.J."/>
            <person name="Moore B."/>
            <person name="Morris P."/>
            <person name="Phuntmart V."/>
            <person name="Puiu D."/>
            <person name="Shetty J."/>
            <person name="Stajich J.E."/>
            <person name="Tripathy S."/>
            <person name="Wawra S."/>
            <person name="van West P."/>
            <person name="Whitty B.R."/>
            <person name="Coutinho P.M."/>
            <person name="Henrissat B."/>
            <person name="Martin F."/>
            <person name="Thomas P.D."/>
            <person name="Tyler B.M."/>
            <person name="De Vries R.P."/>
            <person name="Kamoun S."/>
            <person name="Yandell M."/>
            <person name="Tisserat N."/>
            <person name="Buell C.R."/>
        </authorList>
    </citation>
    <scope>NUCLEOTIDE SEQUENCE</scope>
    <source>
        <strain evidence="18">DAOM:BR144</strain>
    </source>
</reference>
<comment type="similarity">
    <text evidence="4">Belongs to the poly(A) polymerase family.</text>
</comment>
<evidence type="ECO:0000256" key="4">
    <source>
        <dbReference type="ARBA" id="ARBA00010912"/>
    </source>
</evidence>
<evidence type="ECO:0000256" key="9">
    <source>
        <dbReference type="ARBA" id="ARBA00022741"/>
    </source>
</evidence>
<feature type="domain" description="Poly(A) polymerase central" evidence="15">
    <location>
        <begin position="678"/>
        <end position="807"/>
    </location>
</feature>
<dbReference type="eggNOG" id="KOG2245">
    <property type="taxonomic scope" value="Eukaryota"/>
</dbReference>
<dbReference type="InterPro" id="IPR048840">
    <property type="entry name" value="PolA_pol_NTPase"/>
</dbReference>
<feature type="compositionally biased region" description="Basic and acidic residues" evidence="13">
    <location>
        <begin position="283"/>
        <end position="300"/>
    </location>
</feature>
<dbReference type="InterPro" id="IPR043519">
    <property type="entry name" value="NT_sf"/>
</dbReference>
<feature type="domain" description="Poly(A) polymerase nucleotidyltransferase" evidence="16">
    <location>
        <begin position="512"/>
        <end position="673"/>
    </location>
</feature>
<comment type="cofactor">
    <cofactor evidence="2">
        <name>Mg(2+)</name>
        <dbReference type="ChEBI" id="CHEBI:18420"/>
    </cofactor>
</comment>
<feature type="region of interest" description="Disordered" evidence="13">
    <location>
        <begin position="1"/>
        <end position="179"/>
    </location>
</feature>
<dbReference type="InterPro" id="IPR007012">
    <property type="entry name" value="PolA_pol_cen_dom"/>
</dbReference>
<dbReference type="FunFam" id="3.30.460.10:FF:000027">
    <property type="entry name" value="Poly(A) polymerase PAP"/>
    <property type="match status" value="1"/>
</dbReference>
<proteinExistence type="inferred from homology"/>
<dbReference type="GO" id="GO:0046872">
    <property type="term" value="F:metal ion binding"/>
    <property type="evidence" value="ECO:0007669"/>
    <property type="project" value="UniProtKB-KW"/>
</dbReference>
<keyword evidence="11" id="KW-0460">Magnesium</keyword>
<dbReference type="Pfam" id="PF20750">
    <property type="entry name" value="PAP_NTPase"/>
    <property type="match status" value="1"/>
</dbReference>
<dbReference type="FunFam" id="1.10.1410.10:FF:000001">
    <property type="entry name" value="Putative poly(A) polymerase gamma"/>
    <property type="match status" value="1"/>
</dbReference>
<sequence>MAAAVVRSSNGPASGSTTSVNAPLSWKDAVKNGVPAAPKPVAPSSRASTTTTKRDHHHRDHRHDQKPRQTTCPRAKLLRSRSVSRIAESAPAFRKRNDSVQSTGSSSKLDMSHHEINEKKSESRSKPSLSPRHRDEQGLGSRMKSDKSLKSGEQQQQQQPPVVKKKSALDSAFASPRKCIKKIEKDSAKEGVPAFRGRSASADLVLLQRSASWPVWRRLAGSKDEHHGNSVDEERHSKDKVSPSSVHFAMEDDQWNSTATQQTRKDRAMSVPDSNGSACSTARVEDAKRIPSKRVQREPGRAVVRCESLSSSARYESSAAPVAEEKGKNALAAECGDDDLSELDNDDTNSESTAESSCPSPRHSPVAGFGLQRQDRGINGIDAHHSLDDHDVLSDVMSLEEEQDFEALMLLDRINDLSAEFMAHREYEEANALSWSVEHAARQCVISQEVAQNLYSSIHMGALDEARDVLYHKCHLVPAVGSVVENATSVQEIHPSINSSFLEYVDELSPTDAPEARDHKMQVLKLLSDLLTRWVKQVGHERGLSEEHIALTSGSLFLAGSYRLGLNDPNSDIDAVCVVPYHVTHEDFFSSFSKTLELTDGVTHLAPVPNAYVPLISLSFLGVSMDLLFARLPMSCVESHQEIDSDHMLVGVHAASMKSLNAPRVSSMLLCLVPKRRVFRIVLRAVRTWARRRGIYSAKLGYLGGISWAILVAFVCQLYPDAEPAKVFVRFFQVMSEWQWPQPVMLNVIYDAGLGFEMWDPRQNIYDRAHIMPIITPAYPHMNSSVQVSQSTFSVIYEEFWRARYLAETASGIPSSIPGASTEMQDASDMKFGGSSGFENLGSFYMGSESTMTEYVEEVPMDIPEVASCPWEKLFEPSNMFIRYGTYLVVDFQADTPSNMHKWGKFVSSRLRKLVDSVQHVTLVSRVHAYPTYFPHTSNGSTPGSCMFIGIEFHCRRQHQNSMMMMAPPLLPKDDPEVKSNLEQTIRFFMATDLQQFEDKHPSMTAEARLLNWEDLPEFVFPNGRAFAEDEREKYQLNLEAMGFSQTAPSFRPSYYSNSYVRGGRWRGGGPRRYNGAAKGKHPRFPRDGMRTYPITQAG</sequence>
<feature type="region of interest" description="Disordered" evidence="13">
    <location>
        <begin position="221"/>
        <end position="303"/>
    </location>
</feature>
<dbReference type="EMBL" id="GL376632">
    <property type="status" value="NOT_ANNOTATED_CDS"/>
    <property type="molecule type" value="Genomic_DNA"/>
</dbReference>
<dbReference type="OMA" id="MFIGIEF"/>
<keyword evidence="10" id="KW-0067">ATP-binding</keyword>
<accession>K3WW93</accession>
<keyword evidence="9" id="KW-0547">Nucleotide-binding</keyword>
<keyword evidence="6" id="KW-0507">mRNA processing</keyword>
<name>K3WW93_GLOUD</name>
<evidence type="ECO:0000256" key="1">
    <source>
        <dbReference type="ARBA" id="ARBA00001936"/>
    </source>
</evidence>
<dbReference type="GO" id="GO:0031123">
    <property type="term" value="P:RNA 3'-end processing"/>
    <property type="evidence" value="ECO:0007669"/>
    <property type="project" value="InterPro"/>
</dbReference>
<dbReference type="CDD" id="cd05402">
    <property type="entry name" value="NT_PAP_TUTase"/>
    <property type="match status" value="1"/>
</dbReference>
<evidence type="ECO:0000259" key="15">
    <source>
        <dbReference type="Pfam" id="PF04928"/>
    </source>
</evidence>
<evidence type="ECO:0000256" key="13">
    <source>
        <dbReference type="SAM" id="MobiDB-lite"/>
    </source>
</evidence>
<feature type="compositionally biased region" description="Low complexity" evidence="13">
    <location>
        <begin position="308"/>
        <end position="320"/>
    </location>
</feature>
<evidence type="ECO:0000313" key="18">
    <source>
        <dbReference type="Proteomes" id="UP000019132"/>
    </source>
</evidence>
<dbReference type="InterPro" id="IPR011068">
    <property type="entry name" value="NuclTrfase_I-like_C"/>
</dbReference>
<dbReference type="GO" id="GO:0005634">
    <property type="term" value="C:nucleus"/>
    <property type="evidence" value="ECO:0007669"/>
    <property type="project" value="UniProtKB-SubCell"/>
</dbReference>
<dbReference type="Proteomes" id="UP000019132">
    <property type="component" value="Unassembled WGS sequence"/>
</dbReference>
<organism evidence="17 18">
    <name type="scientific">Globisporangium ultimum (strain ATCC 200006 / CBS 805.95 / DAOM BR144)</name>
    <name type="common">Pythium ultimum</name>
    <dbReference type="NCBI Taxonomy" id="431595"/>
    <lineage>
        <taxon>Eukaryota</taxon>
        <taxon>Sar</taxon>
        <taxon>Stramenopiles</taxon>
        <taxon>Oomycota</taxon>
        <taxon>Peronosporomycetes</taxon>
        <taxon>Pythiales</taxon>
        <taxon>Pythiaceae</taxon>
        <taxon>Globisporangium</taxon>
    </lineage>
</organism>
<evidence type="ECO:0000313" key="17">
    <source>
        <dbReference type="EnsemblProtists" id="PYU1_T009241"/>
    </source>
</evidence>
<keyword evidence="7" id="KW-0808">Transferase</keyword>
<evidence type="ECO:0000256" key="10">
    <source>
        <dbReference type="ARBA" id="ARBA00022840"/>
    </source>
</evidence>
<keyword evidence="18" id="KW-1185">Reference proteome</keyword>
<evidence type="ECO:0000256" key="7">
    <source>
        <dbReference type="ARBA" id="ARBA00022679"/>
    </source>
</evidence>
<evidence type="ECO:0000256" key="12">
    <source>
        <dbReference type="ARBA" id="ARBA00023242"/>
    </source>
</evidence>
<evidence type="ECO:0000256" key="5">
    <source>
        <dbReference type="ARBA" id="ARBA00012388"/>
    </source>
</evidence>
<dbReference type="HOGENOM" id="CLU_009696_0_0_1"/>
<dbReference type="GO" id="GO:0006397">
    <property type="term" value="P:mRNA processing"/>
    <property type="evidence" value="ECO:0007669"/>
    <property type="project" value="UniProtKB-KW"/>
</dbReference>
<evidence type="ECO:0000256" key="3">
    <source>
        <dbReference type="ARBA" id="ARBA00004123"/>
    </source>
</evidence>
<dbReference type="EC" id="2.7.7.19" evidence="5"/>
<evidence type="ECO:0000256" key="6">
    <source>
        <dbReference type="ARBA" id="ARBA00022664"/>
    </source>
</evidence>
<evidence type="ECO:0000256" key="11">
    <source>
        <dbReference type="ARBA" id="ARBA00022842"/>
    </source>
</evidence>
<keyword evidence="8" id="KW-0479">Metal-binding</keyword>
<dbReference type="AlphaFoldDB" id="K3WW93"/>
<dbReference type="SUPFAM" id="SSF55003">
    <property type="entry name" value="PAP/Archaeal CCA-adding enzyme, C-terminal domain"/>
    <property type="match status" value="1"/>
</dbReference>
<dbReference type="Gene3D" id="1.10.1410.10">
    <property type="match status" value="1"/>
</dbReference>
<dbReference type="SUPFAM" id="SSF81631">
    <property type="entry name" value="PAP/OAS1 substrate-binding domain"/>
    <property type="match status" value="1"/>
</dbReference>
<dbReference type="PANTHER" id="PTHR10682">
    <property type="entry name" value="POLY A POLYMERASE"/>
    <property type="match status" value="1"/>
</dbReference>
<dbReference type="GO" id="GO:0003723">
    <property type="term" value="F:RNA binding"/>
    <property type="evidence" value="ECO:0007669"/>
    <property type="project" value="InterPro"/>
</dbReference>
<feature type="compositionally biased region" description="Polar residues" evidence="13">
    <location>
        <begin position="99"/>
        <end position="109"/>
    </location>
</feature>
<dbReference type="GO" id="GO:0005524">
    <property type="term" value="F:ATP binding"/>
    <property type="evidence" value="ECO:0007669"/>
    <property type="project" value="UniProtKB-KW"/>
</dbReference>
<feature type="compositionally biased region" description="Basic and acidic residues" evidence="13">
    <location>
        <begin position="221"/>
        <end position="241"/>
    </location>
</feature>
<dbReference type="InParanoid" id="K3WW93"/>
<feature type="region of interest" description="Disordered" evidence="13">
    <location>
        <begin position="1076"/>
        <end position="1099"/>
    </location>
</feature>
<dbReference type="EnsemblProtists" id="PYU1_T009241">
    <property type="protein sequence ID" value="PYU1_T009241"/>
    <property type="gene ID" value="PYU1_G009223"/>
</dbReference>
<dbReference type="Pfam" id="PF04928">
    <property type="entry name" value="PAP_central"/>
    <property type="match status" value="1"/>
</dbReference>
<evidence type="ECO:0000259" key="14">
    <source>
        <dbReference type="Pfam" id="PF04926"/>
    </source>
</evidence>
<reference evidence="17" key="3">
    <citation type="submission" date="2015-02" db="UniProtKB">
        <authorList>
            <consortium name="EnsemblProtists"/>
        </authorList>
    </citation>
    <scope>IDENTIFICATION</scope>
    <source>
        <strain evidence="17">DAOM BR144</strain>
    </source>
</reference>
<feature type="compositionally biased region" description="Basic and acidic residues" evidence="13">
    <location>
        <begin position="110"/>
        <end position="125"/>
    </location>
</feature>
<feature type="compositionally biased region" description="Acidic residues" evidence="13">
    <location>
        <begin position="338"/>
        <end position="349"/>
    </location>
</feature>
<evidence type="ECO:0000256" key="2">
    <source>
        <dbReference type="ARBA" id="ARBA00001946"/>
    </source>
</evidence>
<dbReference type="PANTHER" id="PTHR10682:SF10">
    <property type="entry name" value="POLYNUCLEOTIDE ADENYLYLTRANSFERASE"/>
    <property type="match status" value="1"/>
</dbReference>
<dbReference type="Pfam" id="PF04926">
    <property type="entry name" value="PAP_RNA-bind"/>
    <property type="match status" value="1"/>
</dbReference>
<feature type="region of interest" description="Disordered" evidence="13">
    <location>
        <begin position="308"/>
        <end position="327"/>
    </location>
</feature>
<dbReference type="InterPro" id="IPR007010">
    <property type="entry name" value="PolA_pol_RNA-bd_dom"/>
</dbReference>
<dbReference type="Gene3D" id="3.30.460.10">
    <property type="entry name" value="Beta Polymerase, domain 2"/>
    <property type="match status" value="1"/>
</dbReference>
<keyword evidence="12" id="KW-0539">Nucleus</keyword>
<dbReference type="STRING" id="431595.K3WW93"/>
<dbReference type="VEuPathDB" id="FungiDB:PYU1_G009223"/>
<dbReference type="GO" id="GO:1990817">
    <property type="term" value="F:poly(A) RNA polymerase activity"/>
    <property type="evidence" value="ECO:0007669"/>
    <property type="project" value="UniProtKB-EC"/>
</dbReference>
<reference evidence="18" key="2">
    <citation type="submission" date="2010-04" db="EMBL/GenBank/DDBJ databases">
        <authorList>
            <person name="Buell R."/>
            <person name="Hamilton J."/>
            <person name="Hostetler J."/>
        </authorList>
    </citation>
    <scope>NUCLEOTIDE SEQUENCE [LARGE SCALE GENOMIC DNA]</scope>
    <source>
        <strain evidence="18">DAOM:BR144</strain>
    </source>
</reference>
<comment type="subcellular location">
    <subcellularLocation>
        <location evidence="3">Nucleus</location>
    </subcellularLocation>
</comment>
<evidence type="ECO:0000256" key="8">
    <source>
        <dbReference type="ARBA" id="ARBA00022723"/>
    </source>
</evidence>
<feature type="compositionally biased region" description="Basic and acidic residues" evidence="13">
    <location>
        <begin position="132"/>
        <end position="150"/>
    </location>
</feature>